<name>D1B9E7_THEAS</name>
<dbReference type="eggNOG" id="ENOG50330C5">
    <property type="taxonomic scope" value="Bacteria"/>
</dbReference>
<dbReference type="EnsemblBacteria" id="ACZ18900">
    <property type="protein sequence ID" value="ACZ18900"/>
    <property type="gene ID" value="Taci_0664"/>
</dbReference>
<dbReference type="RefSeq" id="WP_012869416.1">
    <property type="nucleotide sequence ID" value="NC_013522.1"/>
</dbReference>
<dbReference type="Proteomes" id="UP000002030">
    <property type="component" value="Chromosome"/>
</dbReference>
<dbReference type="SUPFAM" id="SSF140566">
    <property type="entry name" value="FlgN-like"/>
    <property type="match status" value="1"/>
</dbReference>
<dbReference type="GO" id="GO:0044780">
    <property type="term" value="P:bacterial-type flagellum assembly"/>
    <property type="evidence" value="ECO:0007669"/>
    <property type="project" value="InterPro"/>
</dbReference>
<organism evidence="2 3">
    <name type="scientific">Thermanaerovibrio acidaminovorans (strain ATCC 49978 / DSM 6589 / Su883)</name>
    <name type="common">Selenomonas acidaminovorans</name>
    <dbReference type="NCBI Taxonomy" id="525903"/>
    <lineage>
        <taxon>Bacteria</taxon>
        <taxon>Thermotogati</taxon>
        <taxon>Synergistota</taxon>
        <taxon>Synergistia</taxon>
        <taxon>Synergistales</taxon>
        <taxon>Synergistaceae</taxon>
        <taxon>Thermanaerovibrio</taxon>
    </lineage>
</organism>
<dbReference type="Pfam" id="PF05130">
    <property type="entry name" value="FlgN"/>
    <property type="match status" value="1"/>
</dbReference>
<dbReference type="HOGENOM" id="CLU_1755016_0_0_0"/>
<proteinExistence type="predicted"/>
<dbReference type="AlphaFoldDB" id="D1B9E7"/>
<evidence type="ECO:0000313" key="2">
    <source>
        <dbReference type="EMBL" id="ACZ18900.1"/>
    </source>
</evidence>
<dbReference type="EMBL" id="CP001818">
    <property type="protein sequence ID" value="ACZ18900.1"/>
    <property type="molecule type" value="Genomic_DNA"/>
</dbReference>
<gene>
    <name evidence="2" type="ordered locus">Taci_0664</name>
</gene>
<dbReference type="STRING" id="525903.Taci_0664"/>
<keyword evidence="1" id="KW-1005">Bacterial flagellum biogenesis</keyword>
<protein>
    <recommendedName>
        <fullName evidence="4">FlgN family protein</fullName>
    </recommendedName>
</protein>
<accession>D1B9E7</accession>
<evidence type="ECO:0000313" key="3">
    <source>
        <dbReference type="Proteomes" id="UP000002030"/>
    </source>
</evidence>
<dbReference type="OrthoDB" id="5005at2"/>
<reference evidence="2 3" key="1">
    <citation type="journal article" date="2009" name="Stand. Genomic Sci.">
        <title>Complete genome sequence of Thermanaerovibrio acidaminovorans type strain (Su883).</title>
        <authorList>
            <person name="Chovatia M."/>
            <person name="Sikorski J."/>
            <person name="Schroder M."/>
            <person name="Lapidus A."/>
            <person name="Nolan M."/>
            <person name="Tice H."/>
            <person name="Glavina Del Rio T."/>
            <person name="Copeland A."/>
            <person name="Cheng J.F."/>
            <person name="Lucas S."/>
            <person name="Chen F."/>
            <person name="Bruce D."/>
            <person name="Goodwin L."/>
            <person name="Pitluck S."/>
            <person name="Ivanova N."/>
            <person name="Mavromatis K."/>
            <person name="Ovchinnikova G."/>
            <person name="Pati A."/>
            <person name="Chen A."/>
            <person name="Palaniappan K."/>
            <person name="Land M."/>
            <person name="Hauser L."/>
            <person name="Chang Y.J."/>
            <person name="Jeffries C.D."/>
            <person name="Chain P."/>
            <person name="Saunders E."/>
            <person name="Detter J.C."/>
            <person name="Brettin T."/>
            <person name="Rohde M."/>
            <person name="Goker M."/>
            <person name="Spring S."/>
            <person name="Bristow J."/>
            <person name="Markowitz V."/>
            <person name="Hugenholtz P."/>
            <person name="Kyrpides N.C."/>
            <person name="Klenk H.P."/>
            <person name="Eisen J.A."/>
        </authorList>
    </citation>
    <scope>NUCLEOTIDE SEQUENCE [LARGE SCALE GENOMIC DNA]</scope>
    <source>
        <strain evidence="3">ATCC 49978 / DSM 6589 / Su883</strain>
    </source>
</reference>
<evidence type="ECO:0008006" key="4">
    <source>
        <dbReference type="Google" id="ProtNLM"/>
    </source>
</evidence>
<dbReference type="InterPro" id="IPR036679">
    <property type="entry name" value="FlgN-like_sf"/>
</dbReference>
<dbReference type="InterPro" id="IPR007809">
    <property type="entry name" value="FlgN-like"/>
</dbReference>
<evidence type="ECO:0000256" key="1">
    <source>
        <dbReference type="ARBA" id="ARBA00022795"/>
    </source>
</evidence>
<keyword evidence="3" id="KW-1185">Reference proteome</keyword>
<sequence>MSVPELIKTLEMQDEVLGQLGDLLVKQREALKDGRLQVLQDLFKEMQFVSVKAQALETKRSRLSSALAAQMGCEPVLSQLSDVVGGEEGERLRAAGDAVLKRVGFLRSEMRLMELLMDEAKVLNEMLINEWRRMRDPMENAGGFSARI</sequence>
<dbReference type="KEGG" id="tai:Taci_0664"/>
<dbReference type="Gene3D" id="1.20.58.300">
    <property type="entry name" value="FlgN-like"/>
    <property type="match status" value="1"/>
</dbReference>